<gene>
    <name evidence="2" type="ORF">DFP86_11713</name>
</gene>
<reference evidence="2 3" key="1">
    <citation type="submission" date="2019-03" db="EMBL/GenBank/DDBJ databases">
        <title>Genomic Encyclopedia of Type Strains, Phase III (KMG-III): the genomes of soil and plant-associated and newly described type strains.</title>
        <authorList>
            <person name="Whitman W."/>
        </authorList>
    </citation>
    <scope>NUCLEOTIDE SEQUENCE [LARGE SCALE GENOMIC DNA]</scope>
    <source>
        <strain evidence="2 3">CECT 8976</strain>
    </source>
</reference>
<keyword evidence="1" id="KW-0732">Signal</keyword>
<feature type="chain" id="PRO_5020910678" evidence="1">
    <location>
        <begin position="33"/>
        <end position="89"/>
    </location>
</feature>
<dbReference type="EMBL" id="SNZP01000017">
    <property type="protein sequence ID" value="TDR72006.1"/>
    <property type="molecule type" value="Genomic_DNA"/>
</dbReference>
<dbReference type="Proteomes" id="UP000295611">
    <property type="component" value="Unassembled WGS sequence"/>
</dbReference>
<sequence length="89" mass="9317">MFHHAKGIAMRTFSCHFLAIPLLAGLSLPASADQPGAAPPATECSLKWLQELSTAARVALTNNNSDAAATLIRAATLCKANKRAQLSSN</sequence>
<keyword evidence="3" id="KW-1185">Reference proteome</keyword>
<proteinExistence type="predicted"/>
<protein>
    <submittedName>
        <fullName evidence="2">Uncharacterized protein</fullName>
    </submittedName>
</protein>
<dbReference type="AlphaFoldDB" id="A0A4R7AYY2"/>
<comment type="caution">
    <text evidence="2">The sequence shown here is derived from an EMBL/GenBank/DDBJ whole genome shotgun (WGS) entry which is preliminary data.</text>
</comment>
<evidence type="ECO:0000256" key="1">
    <source>
        <dbReference type="SAM" id="SignalP"/>
    </source>
</evidence>
<organism evidence="2 3">
    <name type="scientific">Paludibacterium purpuratum</name>
    <dbReference type="NCBI Taxonomy" id="1144873"/>
    <lineage>
        <taxon>Bacteria</taxon>
        <taxon>Pseudomonadati</taxon>
        <taxon>Pseudomonadota</taxon>
        <taxon>Betaproteobacteria</taxon>
        <taxon>Neisseriales</taxon>
        <taxon>Chromobacteriaceae</taxon>
        <taxon>Paludibacterium</taxon>
    </lineage>
</organism>
<accession>A0A4R7AYY2</accession>
<feature type="signal peptide" evidence="1">
    <location>
        <begin position="1"/>
        <end position="32"/>
    </location>
</feature>
<name>A0A4R7AYY2_9NEIS</name>
<evidence type="ECO:0000313" key="2">
    <source>
        <dbReference type="EMBL" id="TDR72006.1"/>
    </source>
</evidence>
<evidence type="ECO:0000313" key="3">
    <source>
        <dbReference type="Proteomes" id="UP000295611"/>
    </source>
</evidence>